<dbReference type="GO" id="GO:0006749">
    <property type="term" value="P:glutathione metabolic process"/>
    <property type="evidence" value="ECO:0007669"/>
    <property type="project" value="TreeGrafter"/>
</dbReference>
<dbReference type="OrthoDB" id="3643at2759"/>
<dbReference type="InterPro" id="IPR045079">
    <property type="entry name" value="Oxoprolinase-like"/>
</dbReference>
<dbReference type="InterPro" id="IPR003692">
    <property type="entry name" value="Hydantoinase_B"/>
</dbReference>
<dbReference type="GO" id="GO:0005829">
    <property type="term" value="C:cytosol"/>
    <property type="evidence" value="ECO:0007669"/>
    <property type="project" value="TreeGrafter"/>
</dbReference>
<evidence type="ECO:0000313" key="3">
    <source>
        <dbReference type="Proteomes" id="UP000284842"/>
    </source>
</evidence>
<dbReference type="EMBL" id="NHTK01000317">
    <property type="protein sequence ID" value="PPR07860.1"/>
    <property type="molecule type" value="Genomic_DNA"/>
</dbReference>
<dbReference type="InParanoid" id="A0A409YXX9"/>
<evidence type="ECO:0000313" key="2">
    <source>
        <dbReference type="EMBL" id="PPR07860.1"/>
    </source>
</evidence>
<evidence type="ECO:0000259" key="1">
    <source>
        <dbReference type="Pfam" id="PF02538"/>
    </source>
</evidence>
<name>A0A409YXX9_9AGAR</name>
<proteinExistence type="predicted"/>
<comment type="caution">
    <text evidence="2">The sequence shown here is derived from an EMBL/GenBank/DDBJ whole genome shotgun (WGS) entry which is preliminary data.</text>
</comment>
<dbReference type="GO" id="GO:0017168">
    <property type="term" value="F:5-oxoprolinase (ATP-hydrolyzing) activity"/>
    <property type="evidence" value="ECO:0007669"/>
    <property type="project" value="TreeGrafter"/>
</dbReference>
<gene>
    <name evidence="2" type="ORF">CVT24_005597</name>
</gene>
<accession>A0A409YXX9</accession>
<organism evidence="2 3">
    <name type="scientific">Panaeolus cyanescens</name>
    <dbReference type="NCBI Taxonomy" id="181874"/>
    <lineage>
        <taxon>Eukaryota</taxon>
        <taxon>Fungi</taxon>
        <taxon>Dikarya</taxon>
        <taxon>Basidiomycota</taxon>
        <taxon>Agaricomycotina</taxon>
        <taxon>Agaricomycetes</taxon>
        <taxon>Agaricomycetidae</taxon>
        <taxon>Agaricales</taxon>
        <taxon>Agaricineae</taxon>
        <taxon>Galeropsidaceae</taxon>
        <taxon>Panaeolus</taxon>
    </lineage>
</organism>
<keyword evidence="3" id="KW-1185">Reference proteome</keyword>
<dbReference type="PANTHER" id="PTHR11365:SF2">
    <property type="entry name" value="5-OXOPROLINASE"/>
    <property type="match status" value="1"/>
</dbReference>
<feature type="domain" description="Hydantoinase B/oxoprolinase" evidence="1">
    <location>
        <begin position="15"/>
        <end position="556"/>
    </location>
</feature>
<sequence length="586" mass="62701">MSTKSKPSTPANAPDPILLTLFANRFMSVAEAMGRSLQQTSISTNIKERLDFSCALFAPDGDLVANAPFIPIHLGSMSLQYQMNLYGDTLKEGDVLMTNSPHAGGSHLPDITIITPVFDPETKEIIFFTASRGHHADIGGILPGSMPPTSVNLFEEGAEIVSFKIVNDGIFDREGLIDYMVTKPSQYPGSSGCRNIRDVESDLKAQIAANHKGIQLIHAIVEDYGLATVQEYMYHIRNNAEMSVRNLLKDVAKRAGTNTLSAIDYLDDGSPIQLKVVIDETKGSAVLDFEGTGCEVRGNLNSPISVVHSAVIYCMRAMLDLDIPLNAGCLVPLDIKIPEKSLLAPSRTAAVCGGNVLTSQRIVDVVLKAFHAAAASQGCTNNLTFGAGGKDKEGKSVAGWGYYETIAGGSGAGPGWHGTDGVHTHITNTRIGDVEILERRYPVMLHQFGLRSGSAGEGKWHGGEGVIRSIEFLEPMQVSILSERRTRQPYGMEGGGPGALGRNTWIKNCRKEDGDLKESSADQTRLINIGGKATVWMGKGDILRIETPGGGAWGAPEGTSKTNGSHVATWEPRGSIAERAAAQAAF</sequence>
<reference evidence="2 3" key="1">
    <citation type="journal article" date="2018" name="Evol. Lett.">
        <title>Horizontal gene cluster transfer increased hallucinogenic mushroom diversity.</title>
        <authorList>
            <person name="Reynolds H.T."/>
            <person name="Vijayakumar V."/>
            <person name="Gluck-Thaler E."/>
            <person name="Korotkin H.B."/>
            <person name="Matheny P.B."/>
            <person name="Slot J.C."/>
        </authorList>
    </citation>
    <scope>NUCLEOTIDE SEQUENCE [LARGE SCALE GENOMIC DNA]</scope>
    <source>
        <strain evidence="2 3">2629</strain>
    </source>
</reference>
<protein>
    <recommendedName>
        <fullName evidence="1">Hydantoinase B/oxoprolinase domain-containing protein</fullName>
    </recommendedName>
</protein>
<dbReference type="AlphaFoldDB" id="A0A409YXX9"/>
<dbReference type="Proteomes" id="UP000284842">
    <property type="component" value="Unassembled WGS sequence"/>
</dbReference>
<dbReference type="Pfam" id="PF02538">
    <property type="entry name" value="Hydantoinase_B"/>
    <property type="match status" value="1"/>
</dbReference>
<dbReference type="STRING" id="181874.A0A409YXX9"/>
<dbReference type="PANTHER" id="PTHR11365">
    <property type="entry name" value="5-OXOPROLINASE RELATED"/>
    <property type="match status" value="1"/>
</dbReference>